<sequence>MRPEDIDKLFKERLGNSSPTPPLDLWSRLQDRMEAELPQTAPLQPKEEKHSFMWVYSSVAASISMVLAVGVVFFNIRTGTPEISQSIEEKGRVEIQETPVYSAPVPESIAQAEVATETNNEEKNLTPQATDANHAASNMAEEDVKKEAIAVATPKAVQQKKVKTSTKRQPQATAQQAIAINSQTERAPEVEETVTTPAVKPVMSNALASAKADANMNAAPVEIIITRAGTSPTPAAMAEADEAQGGLDKKAKLAKNIFKQVRNLASGEEVELSELGINADKVALNTQIGKQKFSKVINL</sequence>
<keyword evidence="4" id="KW-1185">Reference proteome</keyword>
<organism evidence="3 4">
    <name type="scientific">Pontibacter toksunensis</name>
    <dbReference type="NCBI Taxonomy" id="1332631"/>
    <lineage>
        <taxon>Bacteria</taxon>
        <taxon>Pseudomonadati</taxon>
        <taxon>Bacteroidota</taxon>
        <taxon>Cytophagia</taxon>
        <taxon>Cytophagales</taxon>
        <taxon>Hymenobacteraceae</taxon>
        <taxon>Pontibacter</taxon>
    </lineage>
</organism>
<keyword evidence="2" id="KW-1133">Transmembrane helix</keyword>
<keyword evidence="2" id="KW-0812">Transmembrane</keyword>
<keyword evidence="2" id="KW-0472">Membrane</keyword>
<dbReference type="RefSeq" id="WP_377479842.1">
    <property type="nucleotide sequence ID" value="NZ_JBHUOX010000001.1"/>
</dbReference>
<feature type="region of interest" description="Disordered" evidence="1">
    <location>
        <begin position="1"/>
        <end position="22"/>
    </location>
</feature>
<evidence type="ECO:0000313" key="4">
    <source>
        <dbReference type="Proteomes" id="UP001597641"/>
    </source>
</evidence>
<evidence type="ECO:0000313" key="3">
    <source>
        <dbReference type="EMBL" id="MFD2999034.1"/>
    </source>
</evidence>
<evidence type="ECO:0000256" key="1">
    <source>
        <dbReference type="SAM" id="MobiDB-lite"/>
    </source>
</evidence>
<name>A0ABW6BQI5_9BACT</name>
<feature type="compositionally biased region" description="Basic and acidic residues" evidence="1">
    <location>
        <begin position="1"/>
        <end position="14"/>
    </location>
</feature>
<feature type="region of interest" description="Disordered" evidence="1">
    <location>
        <begin position="160"/>
        <end position="193"/>
    </location>
</feature>
<dbReference type="EMBL" id="JBHUOX010000001">
    <property type="protein sequence ID" value="MFD2999034.1"/>
    <property type="molecule type" value="Genomic_DNA"/>
</dbReference>
<evidence type="ECO:0000256" key="2">
    <source>
        <dbReference type="SAM" id="Phobius"/>
    </source>
</evidence>
<gene>
    <name evidence="3" type="ORF">ACFS7Z_01565</name>
</gene>
<protein>
    <submittedName>
        <fullName evidence="3">Uncharacterized protein</fullName>
    </submittedName>
</protein>
<feature type="compositionally biased region" description="Low complexity" evidence="1">
    <location>
        <begin position="169"/>
        <end position="180"/>
    </location>
</feature>
<accession>A0ABW6BQI5</accession>
<feature type="transmembrane region" description="Helical" evidence="2">
    <location>
        <begin position="53"/>
        <end position="76"/>
    </location>
</feature>
<dbReference type="Proteomes" id="UP001597641">
    <property type="component" value="Unassembled WGS sequence"/>
</dbReference>
<proteinExistence type="predicted"/>
<comment type="caution">
    <text evidence="3">The sequence shown here is derived from an EMBL/GenBank/DDBJ whole genome shotgun (WGS) entry which is preliminary data.</text>
</comment>
<reference evidence="4" key="1">
    <citation type="journal article" date="2019" name="Int. J. Syst. Evol. Microbiol.">
        <title>The Global Catalogue of Microorganisms (GCM) 10K type strain sequencing project: providing services to taxonomists for standard genome sequencing and annotation.</title>
        <authorList>
            <consortium name="The Broad Institute Genomics Platform"/>
            <consortium name="The Broad Institute Genome Sequencing Center for Infectious Disease"/>
            <person name="Wu L."/>
            <person name="Ma J."/>
        </authorList>
    </citation>
    <scope>NUCLEOTIDE SEQUENCE [LARGE SCALE GENOMIC DNA]</scope>
    <source>
        <strain evidence="4">KCTC 23984</strain>
    </source>
</reference>